<reference evidence="2" key="1">
    <citation type="journal article" date="2019" name="Int. J. Syst. Evol. Microbiol.">
        <title>The Global Catalogue of Microorganisms (GCM) 10K type strain sequencing project: providing services to taxonomists for standard genome sequencing and annotation.</title>
        <authorList>
            <consortium name="The Broad Institute Genomics Platform"/>
            <consortium name="The Broad Institute Genome Sequencing Center for Infectious Disease"/>
            <person name="Wu L."/>
            <person name="Ma J."/>
        </authorList>
    </citation>
    <scope>NUCLEOTIDE SEQUENCE [LARGE SCALE GENOMIC DNA]</scope>
    <source>
        <strain evidence="2">CGMCC 4.7638</strain>
    </source>
</reference>
<dbReference type="RefSeq" id="WP_344281512.1">
    <property type="nucleotide sequence ID" value="NZ_BAAAHV010000021.1"/>
</dbReference>
<dbReference type="Proteomes" id="UP001597542">
    <property type="component" value="Unassembled WGS sequence"/>
</dbReference>
<evidence type="ECO:0000313" key="2">
    <source>
        <dbReference type="Proteomes" id="UP001597542"/>
    </source>
</evidence>
<accession>A0ABW5HQJ9</accession>
<name>A0ABW5HQJ9_9PSEU</name>
<organism evidence="1 2">
    <name type="scientific">Amycolatopsis albidoflavus</name>
    <dbReference type="NCBI Taxonomy" id="102226"/>
    <lineage>
        <taxon>Bacteria</taxon>
        <taxon>Bacillati</taxon>
        <taxon>Actinomycetota</taxon>
        <taxon>Actinomycetes</taxon>
        <taxon>Pseudonocardiales</taxon>
        <taxon>Pseudonocardiaceae</taxon>
        <taxon>Amycolatopsis</taxon>
    </lineage>
</organism>
<gene>
    <name evidence="1" type="ORF">ACFSUT_03135</name>
</gene>
<sequence>MKWGRGYDPYVHAESLGVEVVRSNNVHGWGDYRAGVIRVHGTLTQDEARCTVTHELVHHEHRDDTLGYCGVGWLDTRLERQVHATAARRLIVMPELADALRWSDHPNEIAEQLGVDVRTLYARVLDLERAEYDDLHKRLGGRERRTLDDLHAYAARRLPTPYAG</sequence>
<proteinExistence type="predicted"/>
<comment type="caution">
    <text evidence="1">The sequence shown here is derived from an EMBL/GenBank/DDBJ whole genome shotgun (WGS) entry which is preliminary data.</text>
</comment>
<evidence type="ECO:0000313" key="1">
    <source>
        <dbReference type="EMBL" id="MFD2479256.1"/>
    </source>
</evidence>
<protein>
    <submittedName>
        <fullName evidence="1">ImmA/IrrE family metallo-endopeptidase</fullName>
    </submittedName>
</protein>
<keyword evidence="2" id="KW-1185">Reference proteome</keyword>
<dbReference type="EMBL" id="JBHUKQ010000003">
    <property type="protein sequence ID" value="MFD2479256.1"/>
    <property type="molecule type" value="Genomic_DNA"/>
</dbReference>